<dbReference type="Pfam" id="PF21983">
    <property type="entry name" value="NikA-like"/>
    <property type="match status" value="1"/>
</dbReference>
<proteinExistence type="predicted"/>
<dbReference type="AlphaFoldDB" id="A0A1G6Z0S9"/>
<reference evidence="2 3" key="1">
    <citation type="submission" date="2016-10" db="EMBL/GenBank/DDBJ databases">
        <authorList>
            <person name="de Groot N.N."/>
        </authorList>
    </citation>
    <scope>NUCLEOTIDE SEQUENCE [LARGE SCALE GENOMIC DNA]</scope>
    <source>
        <strain evidence="2 3">CPCC 100156</strain>
    </source>
</reference>
<dbReference type="RefSeq" id="WP_408735528.1">
    <property type="nucleotide sequence ID" value="NZ_FMZX01000015.1"/>
</dbReference>
<protein>
    <submittedName>
        <fullName evidence="2">Uncharacterized protein</fullName>
    </submittedName>
</protein>
<feature type="region of interest" description="Disordered" evidence="1">
    <location>
        <begin position="1"/>
        <end position="24"/>
    </location>
</feature>
<evidence type="ECO:0000313" key="3">
    <source>
        <dbReference type="Proteomes" id="UP000198925"/>
    </source>
</evidence>
<dbReference type="Proteomes" id="UP000198925">
    <property type="component" value="Unassembled WGS sequence"/>
</dbReference>
<evidence type="ECO:0000313" key="2">
    <source>
        <dbReference type="EMBL" id="SDD96249.1"/>
    </source>
</evidence>
<gene>
    <name evidence="2" type="ORF">SAMN04487779_101582</name>
</gene>
<dbReference type="InterPro" id="IPR053842">
    <property type="entry name" value="NikA-like"/>
</dbReference>
<name>A0A1G6Z0S9_9PROT</name>
<accession>A0A1G6Z0S9</accession>
<keyword evidence="3" id="KW-1185">Reference proteome</keyword>
<sequence length="120" mass="13723">MRDRKVDKPTKRRGRNPLPASQVRDRNSPIEVYVSEAERELIIENARVCGLSVSGFLRTAGQFRQPKILADQQTLAALIHLESRIELLSRQLENLNIPPSDNTLHQLRQLCAKVSERLDQ</sequence>
<evidence type="ECO:0000256" key="1">
    <source>
        <dbReference type="SAM" id="MobiDB-lite"/>
    </source>
</evidence>
<organism evidence="2 3">
    <name type="scientific">Belnapia rosea</name>
    <dbReference type="NCBI Taxonomy" id="938405"/>
    <lineage>
        <taxon>Bacteria</taxon>
        <taxon>Pseudomonadati</taxon>
        <taxon>Pseudomonadota</taxon>
        <taxon>Alphaproteobacteria</taxon>
        <taxon>Acetobacterales</taxon>
        <taxon>Roseomonadaceae</taxon>
        <taxon>Belnapia</taxon>
    </lineage>
</organism>
<dbReference type="EMBL" id="FMZX01000015">
    <property type="protein sequence ID" value="SDD96249.1"/>
    <property type="molecule type" value="Genomic_DNA"/>
</dbReference>